<dbReference type="PRINTS" id="PR00455">
    <property type="entry name" value="HTHTETR"/>
</dbReference>
<dbReference type="OrthoDB" id="9816296at2"/>
<name>A0A554RWZ8_9ACTN</name>
<dbReference type="PROSITE" id="PS50977">
    <property type="entry name" value="HTH_TETR_2"/>
    <property type="match status" value="1"/>
</dbReference>
<dbReference type="InterPro" id="IPR050109">
    <property type="entry name" value="HTH-type_TetR-like_transc_reg"/>
</dbReference>
<feature type="domain" description="HTH tetR-type" evidence="5">
    <location>
        <begin position="3"/>
        <end position="63"/>
    </location>
</feature>
<dbReference type="InterPro" id="IPR041479">
    <property type="entry name" value="TetR_CgmR_C"/>
</dbReference>
<accession>A0A554RWZ8</accession>
<evidence type="ECO:0000313" key="6">
    <source>
        <dbReference type="EMBL" id="TSD58604.1"/>
    </source>
</evidence>
<evidence type="ECO:0000259" key="5">
    <source>
        <dbReference type="PROSITE" id="PS50977"/>
    </source>
</evidence>
<gene>
    <name evidence="6" type="ORF">FNM00_13995</name>
</gene>
<evidence type="ECO:0000256" key="3">
    <source>
        <dbReference type="ARBA" id="ARBA00023163"/>
    </source>
</evidence>
<dbReference type="SUPFAM" id="SSF46689">
    <property type="entry name" value="Homeodomain-like"/>
    <property type="match status" value="1"/>
</dbReference>
<dbReference type="Proteomes" id="UP000316988">
    <property type="component" value="Unassembled WGS sequence"/>
</dbReference>
<dbReference type="GO" id="GO:0000976">
    <property type="term" value="F:transcription cis-regulatory region binding"/>
    <property type="evidence" value="ECO:0007669"/>
    <property type="project" value="TreeGrafter"/>
</dbReference>
<sequence>MRVSKREHILDTGLAIIEREGLTALTFEALAAESGVTKGGLLYHFPSREALIEAIHRHVAEQWSAAVRAAAGDREVERLDDRERVEAYLRSTTEATRAELLLMLEAADNRSLHRVWQEVLDRWAPSTDEGTDDAGVRRLIVQLAADGLWLHAAIGGEPLSEELRARVDHELAALLDQ</sequence>
<dbReference type="GO" id="GO:0003700">
    <property type="term" value="F:DNA-binding transcription factor activity"/>
    <property type="evidence" value="ECO:0007669"/>
    <property type="project" value="TreeGrafter"/>
</dbReference>
<comment type="caution">
    <text evidence="6">The sequence shown here is derived from an EMBL/GenBank/DDBJ whole genome shotgun (WGS) entry which is preliminary data.</text>
</comment>
<evidence type="ECO:0000256" key="1">
    <source>
        <dbReference type="ARBA" id="ARBA00023015"/>
    </source>
</evidence>
<dbReference type="Pfam" id="PF00440">
    <property type="entry name" value="TetR_N"/>
    <property type="match status" value="1"/>
</dbReference>
<dbReference type="Gene3D" id="1.10.357.10">
    <property type="entry name" value="Tetracycline Repressor, domain 2"/>
    <property type="match status" value="1"/>
</dbReference>
<dbReference type="SUPFAM" id="SSF48498">
    <property type="entry name" value="Tetracyclin repressor-like, C-terminal domain"/>
    <property type="match status" value="1"/>
</dbReference>
<protein>
    <submittedName>
        <fullName evidence="6">TetR family transcriptional regulator</fullName>
    </submittedName>
</protein>
<dbReference type="InterPro" id="IPR009057">
    <property type="entry name" value="Homeodomain-like_sf"/>
</dbReference>
<dbReference type="PANTHER" id="PTHR30055">
    <property type="entry name" value="HTH-TYPE TRANSCRIPTIONAL REGULATOR RUTR"/>
    <property type="match status" value="1"/>
</dbReference>
<keyword evidence="3" id="KW-0804">Transcription</keyword>
<dbReference type="EMBL" id="VLNT01000013">
    <property type="protein sequence ID" value="TSD58604.1"/>
    <property type="molecule type" value="Genomic_DNA"/>
</dbReference>
<evidence type="ECO:0000256" key="2">
    <source>
        <dbReference type="ARBA" id="ARBA00023125"/>
    </source>
</evidence>
<dbReference type="InterPro" id="IPR001647">
    <property type="entry name" value="HTH_TetR"/>
</dbReference>
<dbReference type="InterPro" id="IPR036271">
    <property type="entry name" value="Tet_transcr_reg_TetR-rel_C_sf"/>
</dbReference>
<proteinExistence type="predicted"/>
<keyword evidence="1" id="KW-0805">Transcription regulation</keyword>
<reference evidence="6 7" key="1">
    <citation type="submission" date="2019-07" db="EMBL/GenBank/DDBJ databases">
        <authorList>
            <person name="Zhao L.H."/>
        </authorList>
    </citation>
    <scope>NUCLEOTIDE SEQUENCE [LARGE SCALE GENOMIC DNA]</scope>
    <source>
        <strain evidence="6 7">Co35</strain>
    </source>
</reference>
<evidence type="ECO:0000313" key="7">
    <source>
        <dbReference type="Proteomes" id="UP000316988"/>
    </source>
</evidence>
<dbReference type="Pfam" id="PF17937">
    <property type="entry name" value="TetR_C_28"/>
    <property type="match status" value="1"/>
</dbReference>
<dbReference type="PANTHER" id="PTHR30055:SF234">
    <property type="entry name" value="HTH-TYPE TRANSCRIPTIONAL REGULATOR BETI"/>
    <property type="match status" value="1"/>
</dbReference>
<keyword evidence="2 4" id="KW-0238">DNA-binding</keyword>
<evidence type="ECO:0000256" key="4">
    <source>
        <dbReference type="PROSITE-ProRule" id="PRU00335"/>
    </source>
</evidence>
<dbReference type="RefSeq" id="WP_143914171.1">
    <property type="nucleotide sequence ID" value="NZ_VLNT01000013.1"/>
</dbReference>
<feature type="DNA-binding region" description="H-T-H motif" evidence="4">
    <location>
        <begin position="26"/>
        <end position="45"/>
    </location>
</feature>
<keyword evidence="7" id="KW-1185">Reference proteome</keyword>
<dbReference type="AlphaFoldDB" id="A0A554RWZ8"/>
<organism evidence="6 7">
    <name type="scientific">Aeromicrobium piscarium</name>
    <dbReference type="NCBI Taxonomy" id="2590901"/>
    <lineage>
        <taxon>Bacteria</taxon>
        <taxon>Bacillati</taxon>
        <taxon>Actinomycetota</taxon>
        <taxon>Actinomycetes</taxon>
        <taxon>Propionibacteriales</taxon>
        <taxon>Nocardioidaceae</taxon>
        <taxon>Aeromicrobium</taxon>
    </lineage>
</organism>